<feature type="transmembrane region" description="Helical" evidence="1">
    <location>
        <begin position="64"/>
        <end position="81"/>
    </location>
</feature>
<dbReference type="Proteomes" id="UP000510821">
    <property type="component" value="Chromosome"/>
</dbReference>
<dbReference type="Pfam" id="PF01551">
    <property type="entry name" value="Peptidase_M23"/>
    <property type="match status" value="1"/>
</dbReference>
<organism evidence="3 4">
    <name type="scientific">Fermentimicrarchaeum limneticum</name>
    <dbReference type="NCBI Taxonomy" id="2795018"/>
    <lineage>
        <taxon>Archaea</taxon>
        <taxon>Candidatus Micrarchaeota</taxon>
        <taxon>Candidatus Fermentimicrarchaeales</taxon>
        <taxon>Candidatus Fermentimicrarchaeaceae</taxon>
        <taxon>Candidatus Fermentimicrarchaeum</taxon>
    </lineage>
</organism>
<feature type="transmembrane region" description="Helical" evidence="1">
    <location>
        <begin position="111"/>
        <end position="130"/>
    </location>
</feature>
<keyword evidence="1" id="KW-0812">Transmembrane</keyword>
<dbReference type="SUPFAM" id="SSF51261">
    <property type="entry name" value="Duplicated hybrid motif"/>
    <property type="match status" value="1"/>
</dbReference>
<feature type="transmembrane region" description="Helical" evidence="1">
    <location>
        <begin position="6"/>
        <end position="26"/>
    </location>
</feature>
<dbReference type="CDD" id="cd12797">
    <property type="entry name" value="M23_peptidase"/>
    <property type="match status" value="1"/>
</dbReference>
<evidence type="ECO:0000256" key="1">
    <source>
        <dbReference type="SAM" id="Phobius"/>
    </source>
</evidence>
<name>A0A7D6BUT3_FERL1</name>
<evidence type="ECO:0000313" key="3">
    <source>
        <dbReference type="EMBL" id="QLJ52664.1"/>
    </source>
</evidence>
<accession>A0A7D6BUT3</accession>
<dbReference type="InterPro" id="IPR016047">
    <property type="entry name" value="M23ase_b-sheet_dom"/>
</dbReference>
<feature type="domain" description="M23ase beta-sheet core" evidence="2">
    <location>
        <begin position="205"/>
        <end position="292"/>
    </location>
</feature>
<gene>
    <name evidence="3" type="ORF">Sv326_0489</name>
</gene>
<evidence type="ECO:0000313" key="4">
    <source>
        <dbReference type="Proteomes" id="UP000510821"/>
    </source>
</evidence>
<dbReference type="Gene3D" id="2.70.70.10">
    <property type="entry name" value="Glucose Permease (Domain IIA)"/>
    <property type="match status" value="1"/>
</dbReference>
<evidence type="ECO:0000259" key="2">
    <source>
        <dbReference type="Pfam" id="PF01551"/>
    </source>
</evidence>
<keyword evidence="1" id="KW-0472">Membrane</keyword>
<reference evidence="4" key="1">
    <citation type="submission" date="2020-07" db="EMBL/GenBank/DDBJ databases">
        <title>Metabolic diversity and evolutionary history of the archaeal phylum ###Micrarchaeota### uncovered from a freshwater lake metagenome.</title>
        <authorList>
            <person name="Kadnikov V.V."/>
            <person name="Savvichev A.S."/>
            <person name="Mardanov A.V."/>
            <person name="Beletsky A.V."/>
            <person name="Chupakov A.V."/>
            <person name="Kokryatskaya N.M."/>
            <person name="Pimenov N.V."/>
            <person name="Ravin N.V."/>
        </authorList>
    </citation>
    <scope>NUCLEOTIDE SEQUENCE [LARGE SCALE GENOMIC DNA]</scope>
</reference>
<proteinExistence type="predicted"/>
<sequence length="319" mass="36461">MDFTAILELAPFYLSSLVFPLLLILWQIVGKNESKVDWIVRFIFSASFIIWVYFLLPWAGINYYLRYFFPIMFLIASIYSFQKVWMIQLKTKLPINAKKLPLFKKLGIKDYFYYACLLIMAVLFLLTAIICFRAQFYPVEAVQLEFPLKGGQYFFGEAGSNSALNSHHESKSQKYAYDIIKIDSLGFRGKGFFSSNLSDYYIFDETVYAPCSGIVFKTNNFSEDMPIMQRNEKEPGGNHVILDCSGARVSLIHFKKGSLLVFEGELVTTGQPLGKIGNSGRTTEPHLHIHAENRLGEGIPIAFNGKTFVRNDIFNAEQK</sequence>
<protein>
    <recommendedName>
        <fullName evidence="2">M23ase beta-sheet core domain-containing protein</fullName>
    </recommendedName>
</protein>
<dbReference type="InterPro" id="IPR011055">
    <property type="entry name" value="Dup_hybrid_motif"/>
</dbReference>
<keyword evidence="1" id="KW-1133">Transmembrane helix</keyword>
<feature type="transmembrane region" description="Helical" evidence="1">
    <location>
        <begin position="38"/>
        <end position="58"/>
    </location>
</feature>
<dbReference type="KEGG" id="flt:Sv326_0489"/>
<dbReference type="AlphaFoldDB" id="A0A7D6BUT3"/>
<dbReference type="EMBL" id="CP058998">
    <property type="protein sequence ID" value="QLJ52664.1"/>
    <property type="molecule type" value="Genomic_DNA"/>
</dbReference>